<comment type="caution">
    <text evidence="2">The sequence shown here is derived from an EMBL/GenBank/DDBJ whole genome shotgun (WGS) entry which is preliminary data.</text>
</comment>
<dbReference type="EMBL" id="JBHSOD010000013">
    <property type="protein sequence ID" value="MFC5885992.1"/>
    <property type="molecule type" value="Genomic_DNA"/>
</dbReference>
<evidence type="ECO:0000256" key="1">
    <source>
        <dbReference type="SAM" id="Phobius"/>
    </source>
</evidence>
<dbReference type="Pfam" id="PF14030">
    <property type="entry name" value="DUF4245"/>
    <property type="match status" value="1"/>
</dbReference>
<accession>A0ABW1EV58</accession>
<proteinExistence type="predicted"/>
<organism evidence="2 3">
    <name type="scientific">Kitasatospora aburaviensis</name>
    <dbReference type="NCBI Taxonomy" id="67265"/>
    <lineage>
        <taxon>Bacteria</taxon>
        <taxon>Bacillati</taxon>
        <taxon>Actinomycetota</taxon>
        <taxon>Actinomycetes</taxon>
        <taxon>Kitasatosporales</taxon>
        <taxon>Streptomycetaceae</taxon>
        <taxon>Kitasatospora</taxon>
    </lineage>
</organism>
<keyword evidence="1" id="KW-1133">Transmembrane helix</keyword>
<evidence type="ECO:0000313" key="3">
    <source>
        <dbReference type="Proteomes" id="UP001596067"/>
    </source>
</evidence>
<name>A0ABW1EV58_9ACTN</name>
<dbReference type="InterPro" id="IPR025339">
    <property type="entry name" value="DUF4245"/>
</dbReference>
<reference evidence="3" key="1">
    <citation type="journal article" date="2019" name="Int. J. Syst. Evol. Microbiol.">
        <title>The Global Catalogue of Microorganisms (GCM) 10K type strain sequencing project: providing services to taxonomists for standard genome sequencing and annotation.</title>
        <authorList>
            <consortium name="The Broad Institute Genomics Platform"/>
            <consortium name="The Broad Institute Genome Sequencing Center for Infectious Disease"/>
            <person name="Wu L."/>
            <person name="Ma J."/>
        </authorList>
    </citation>
    <scope>NUCLEOTIDE SEQUENCE [LARGE SCALE GENOMIC DNA]</scope>
    <source>
        <strain evidence="3">CGMCC 4.1469</strain>
    </source>
</reference>
<evidence type="ECO:0000313" key="2">
    <source>
        <dbReference type="EMBL" id="MFC5885992.1"/>
    </source>
</evidence>
<dbReference type="RefSeq" id="WP_380234691.1">
    <property type="nucleotide sequence ID" value="NZ_JBHSOD010000013.1"/>
</dbReference>
<sequence length="184" mass="19334">MSHHVGVAGESRGMRGRQTVRDMVLSMLAVGVVVWIGYLFLPHDASGDGVHAKEYKVAAASAKRAAPYPLLSPEGLPDRWRATSVSYEPASLGKGKGNAWHLGFVTPSGQYAALEQSDLDRDALLSSVLAGAKPDGTAEVAGKAWERLQGAKDRALTSQSGTATTVVTGTASYEELAELAQALK</sequence>
<feature type="transmembrane region" description="Helical" evidence="1">
    <location>
        <begin position="23"/>
        <end position="41"/>
    </location>
</feature>
<protein>
    <submittedName>
        <fullName evidence="2">DUF4245 domain-containing protein</fullName>
    </submittedName>
</protein>
<keyword evidence="3" id="KW-1185">Reference proteome</keyword>
<dbReference type="Proteomes" id="UP001596067">
    <property type="component" value="Unassembled WGS sequence"/>
</dbReference>
<keyword evidence="1" id="KW-0472">Membrane</keyword>
<gene>
    <name evidence="2" type="ORF">ACFP0N_13540</name>
</gene>
<keyword evidence="1" id="KW-0812">Transmembrane</keyword>